<dbReference type="EMBL" id="WURB01000007">
    <property type="protein sequence ID" value="MXQ12270.1"/>
    <property type="molecule type" value="Genomic_DNA"/>
</dbReference>
<dbReference type="AlphaFoldDB" id="A0A7X3MSG3"/>
<evidence type="ECO:0000313" key="1">
    <source>
        <dbReference type="EMBL" id="MXQ12270.1"/>
    </source>
</evidence>
<gene>
    <name evidence="1" type="ORF">GR328_12510</name>
</gene>
<reference evidence="1 2" key="1">
    <citation type="submission" date="2019-12" db="EMBL/GenBank/DDBJ databases">
        <authorList>
            <person name="Yuan C.-G."/>
        </authorList>
    </citation>
    <scope>NUCLEOTIDE SEQUENCE [LARGE SCALE GENOMIC DNA]</scope>
    <source>
        <strain evidence="1 2">KCTC 23863</strain>
    </source>
</reference>
<accession>A0A7X3MSG3</accession>
<reference evidence="1 2" key="2">
    <citation type="submission" date="2020-01" db="EMBL/GenBank/DDBJ databases">
        <title>Microvirga sp. nov., an arsenate reduction bacterium isolated from Tibet hotspring sediments.</title>
        <authorList>
            <person name="Xian W.-D."/>
            <person name="Li W.-J."/>
        </authorList>
    </citation>
    <scope>NUCLEOTIDE SEQUENCE [LARGE SCALE GENOMIC DNA]</scope>
    <source>
        <strain evidence="1 2">KCTC 23863</strain>
    </source>
</reference>
<name>A0A7X3MSG3_9HYPH</name>
<keyword evidence="2" id="KW-1185">Reference proteome</keyword>
<protein>
    <submittedName>
        <fullName evidence="1">Uncharacterized protein</fullName>
    </submittedName>
</protein>
<evidence type="ECO:0000313" key="2">
    <source>
        <dbReference type="Proteomes" id="UP000436483"/>
    </source>
</evidence>
<sequence length="93" mass="10805">MTANRERSSIRPDPWQPRIYAPELQPLLQSLLATLADIDFAHQSDIETVGNSSAEDGLKQATIRRLQRLHRERRKPYVRRLEALQERIRSMAA</sequence>
<dbReference type="Proteomes" id="UP000436483">
    <property type="component" value="Unassembled WGS sequence"/>
</dbReference>
<comment type="caution">
    <text evidence="1">The sequence shown here is derived from an EMBL/GenBank/DDBJ whole genome shotgun (WGS) entry which is preliminary data.</text>
</comment>
<organism evidence="1 2">
    <name type="scientific">Microvirga makkahensis</name>
    <dbReference type="NCBI Taxonomy" id="1128670"/>
    <lineage>
        <taxon>Bacteria</taxon>
        <taxon>Pseudomonadati</taxon>
        <taxon>Pseudomonadota</taxon>
        <taxon>Alphaproteobacteria</taxon>
        <taxon>Hyphomicrobiales</taxon>
        <taxon>Methylobacteriaceae</taxon>
        <taxon>Microvirga</taxon>
    </lineage>
</organism>
<proteinExistence type="predicted"/>
<dbReference type="RefSeq" id="WP_160884848.1">
    <property type="nucleotide sequence ID" value="NZ_WURB01000007.1"/>
</dbReference>